<dbReference type="Proteomes" id="UP000324897">
    <property type="component" value="Chromosome 6"/>
</dbReference>
<dbReference type="Gramene" id="TVU51401">
    <property type="protein sequence ID" value="TVU51401"/>
    <property type="gene ID" value="EJB05_02830"/>
</dbReference>
<accession>A0A5J9WTJ0</accession>
<sequence>MAPVHPGPEARAPLALTDHLLEEVLVRIGAHADLIRASAACKTFRGLITDPAFLRRHRSLHPPLLLGFVGCAEPANFGRVPAGSAIRFIPAEAPHPNAPAARALAAAANFSFDHHPDHGMSYWPCYDARDGRVLLMSSDGLRGGLAVSPVLSVFDPLTRAYTLLPPIPDDLRASVLAEVQDEQFYFFDGFFGPSGGNKEALFREETQFRVVCWALSFSMTVAFVYSSVSGSWSHGTSIVFDALGLDIPPECYPITGGLHSYAYGCLYWQVDIGNSMIKLDMNSMESTTIERK</sequence>
<dbReference type="AlphaFoldDB" id="A0A5J9WTJ0"/>
<evidence type="ECO:0000313" key="1">
    <source>
        <dbReference type="EMBL" id="TVU51401.1"/>
    </source>
</evidence>
<dbReference type="PANTHER" id="PTHR31264:SF3">
    <property type="entry name" value="OS07G0554100 PROTEIN"/>
    <property type="match status" value="1"/>
</dbReference>
<dbReference type="SUPFAM" id="SSF81383">
    <property type="entry name" value="F-box domain"/>
    <property type="match status" value="1"/>
</dbReference>
<comment type="caution">
    <text evidence="1">The sequence shown here is derived from an EMBL/GenBank/DDBJ whole genome shotgun (WGS) entry which is preliminary data.</text>
</comment>
<keyword evidence="2" id="KW-1185">Reference proteome</keyword>
<name>A0A5J9WTJ0_9POAL</name>
<dbReference type="InterPro" id="IPR036047">
    <property type="entry name" value="F-box-like_dom_sf"/>
</dbReference>
<gene>
    <name evidence="1" type="ORF">EJB05_02830</name>
</gene>
<dbReference type="EMBL" id="RWGY01000002">
    <property type="protein sequence ID" value="TVU51401.1"/>
    <property type="molecule type" value="Genomic_DNA"/>
</dbReference>
<feature type="non-terminal residue" evidence="1">
    <location>
        <position position="1"/>
    </location>
</feature>
<proteinExistence type="predicted"/>
<evidence type="ECO:0000313" key="2">
    <source>
        <dbReference type="Proteomes" id="UP000324897"/>
    </source>
</evidence>
<protein>
    <recommendedName>
        <fullName evidence="3">F-box domain-containing protein</fullName>
    </recommendedName>
</protein>
<dbReference type="PANTHER" id="PTHR31264">
    <property type="entry name" value="OS07G0554500 PROTEIN-RELATED"/>
    <property type="match status" value="1"/>
</dbReference>
<organism evidence="1 2">
    <name type="scientific">Eragrostis curvula</name>
    <name type="common">weeping love grass</name>
    <dbReference type="NCBI Taxonomy" id="38414"/>
    <lineage>
        <taxon>Eukaryota</taxon>
        <taxon>Viridiplantae</taxon>
        <taxon>Streptophyta</taxon>
        <taxon>Embryophyta</taxon>
        <taxon>Tracheophyta</taxon>
        <taxon>Spermatophyta</taxon>
        <taxon>Magnoliopsida</taxon>
        <taxon>Liliopsida</taxon>
        <taxon>Poales</taxon>
        <taxon>Poaceae</taxon>
        <taxon>PACMAD clade</taxon>
        <taxon>Chloridoideae</taxon>
        <taxon>Eragrostideae</taxon>
        <taxon>Eragrostidinae</taxon>
        <taxon>Eragrostis</taxon>
    </lineage>
</organism>
<evidence type="ECO:0008006" key="3">
    <source>
        <dbReference type="Google" id="ProtNLM"/>
    </source>
</evidence>
<reference evidence="1 2" key="1">
    <citation type="journal article" date="2019" name="Sci. Rep.">
        <title>A high-quality genome of Eragrostis curvula grass provides insights into Poaceae evolution and supports new strategies to enhance forage quality.</title>
        <authorList>
            <person name="Carballo J."/>
            <person name="Santos B.A.C.M."/>
            <person name="Zappacosta D."/>
            <person name="Garbus I."/>
            <person name="Selva J.P."/>
            <person name="Gallo C.A."/>
            <person name="Diaz A."/>
            <person name="Albertini E."/>
            <person name="Caccamo M."/>
            <person name="Echenique V."/>
        </authorList>
    </citation>
    <scope>NUCLEOTIDE SEQUENCE [LARGE SCALE GENOMIC DNA]</scope>
    <source>
        <strain evidence="2">cv. Victoria</strain>
        <tissue evidence="1">Leaf</tissue>
    </source>
</reference>